<evidence type="ECO:0000313" key="1">
    <source>
        <dbReference type="EMBL" id="EAY24094.1"/>
    </source>
</evidence>
<keyword evidence="2" id="KW-1185">Reference proteome</keyword>
<comment type="caution">
    <text evidence="1">The sequence shown here is derived from an EMBL/GenBank/DDBJ whole genome shotgun (WGS) entry which is preliminary data.</text>
</comment>
<accession>A1ZZT3</accession>
<dbReference type="EMBL" id="AAWS01000082">
    <property type="protein sequence ID" value="EAY24094.1"/>
    <property type="molecule type" value="Genomic_DNA"/>
</dbReference>
<name>A1ZZT3_MICM2</name>
<dbReference type="AlphaFoldDB" id="A1ZZT3"/>
<reference evidence="1 2" key="1">
    <citation type="submission" date="2007-01" db="EMBL/GenBank/DDBJ databases">
        <authorList>
            <person name="Haygood M."/>
            <person name="Podell S."/>
            <person name="Anderson C."/>
            <person name="Hopkinson B."/>
            <person name="Roe K."/>
            <person name="Barbeau K."/>
            <person name="Gaasterland T."/>
            <person name="Ferriera S."/>
            <person name="Johnson J."/>
            <person name="Kravitz S."/>
            <person name="Beeson K."/>
            <person name="Sutton G."/>
            <person name="Rogers Y.-H."/>
            <person name="Friedman R."/>
            <person name="Frazier M."/>
            <person name="Venter J.C."/>
        </authorList>
    </citation>
    <scope>NUCLEOTIDE SEQUENCE [LARGE SCALE GENOMIC DNA]</scope>
    <source>
        <strain evidence="1 2">ATCC 23134</strain>
    </source>
</reference>
<gene>
    <name evidence="1" type="ORF">M23134_02470</name>
</gene>
<dbReference type="Proteomes" id="UP000004095">
    <property type="component" value="Unassembled WGS sequence"/>
</dbReference>
<sequence>MIRNKQPLAAKNALLGFIGQNHHTCTHKKRVFSCDRKHPFFKLFVLQ</sequence>
<organism evidence="1 2">
    <name type="scientific">Microscilla marina ATCC 23134</name>
    <dbReference type="NCBI Taxonomy" id="313606"/>
    <lineage>
        <taxon>Bacteria</taxon>
        <taxon>Pseudomonadati</taxon>
        <taxon>Bacteroidota</taxon>
        <taxon>Cytophagia</taxon>
        <taxon>Cytophagales</taxon>
        <taxon>Microscillaceae</taxon>
        <taxon>Microscilla</taxon>
    </lineage>
</organism>
<proteinExistence type="predicted"/>
<evidence type="ECO:0000313" key="2">
    <source>
        <dbReference type="Proteomes" id="UP000004095"/>
    </source>
</evidence>
<protein>
    <submittedName>
        <fullName evidence="1">Uncharacterized protein</fullName>
    </submittedName>
</protein>